<protein>
    <recommendedName>
        <fullName evidence="2">proton-translocating NAD(P)(+) transhydrogenase</fullName>
        <ecNumber evidence="2">7.1.1.1</ecNumber>
    </recommendedName>
</protein>
<organism evidence="10 11">
    <name type="scientific">Mycolicibacterium hodleri</name>
    <dbReference type="NCBI Taxonomy" id="49897"/>
    <lineage>
        <taxon>Bacteria</taxon>
        <taxon>Bacillati</taxon>
        <taxon>Actinomycetota</taxon>
        <taxon>Actinomycetes</taxon>
        <taxon>Mycobacteriales</taxon>
        <taxon>Mycobacteriaceae</taxon>
        <taxon>Mycolicibacterium</taxon>
    </lineage>
</organism>
<evidence type="ECO:0000256" key="6">
    <source>
        <dbReference type="ARBA" id="ARBA00023027"/>
    </source>
</evidence>
<keyword evidence="3" id="KW-0547">Nucleotide-binding</keyword>
<dbReference type="InterPro" id="IPR036291">
    <property type="entry name" value="NAD(P)-bd_dom_sf"/>
</dbReference>
<reference evidence="10 11" key="1">
    <citation type="journal article" date="2019" name="Environ. Microbiol.">
        <title>Species interactions and distinct microbial communities in high Arctic permafrost affected cryosols are associated with the CH4 and CO2 gas fluxes.</title>
        <authorList>
            <person name="Altshuler I."/>
            <person name="Hamel J."/>
            <person name="Turney S."/>
            <person name="Magnuson E."/>
            <person name="Levesque R."/>
            <person name="Greer C."/>
            <person name="Whyte L.G."/>
        </authorList>
    </citation>
    <scope>NUCLEOTIDE SEQUENCE [LARGE SCALE GENOMIC DNA]</scope>
    <source>
        <strain evidence="10 11">S5.20</strain>
    </source>
</reference>
<dbReference type="Gene3D" id="3.40.50.720">
    <property type="entry name" value="NAD(P)-binding Rossmann-like Domain"/>
    <property type="match status" value="2"/>
</dbReference>
<feature type="domain" description="Alanine dehydrogenase/pyridine nucleotide transhydrogenase N-terminal" evidence="9">
    <location>
        <begin position="4"/>
        <end position="139"/>
    </location>
</feature>
<dbReference type="OrthoDB" id="9804592at2"/>
<name>A0A502E2J8_9MYCO</name>
<accession>A0A502E2J8</accession>
<dbReference type="Pfam" id="PF01262">
    <property type="entry name" value="AlaDh_PNT_C"/>
    <property type="match status" value="1"/>
</dbReference>
<evidence type="ECO:0000313" key="11">
    <source>
        <dbReference type="Proteomes" id="UP000320095"/>
    </source>
</evidence>
<evidence type="ECO:0000256" key="4">
    <source>
        <dbReference type="ARBA" id="ARBA00022857"/>
    </source>
</evidence>
<dbReference type="AlphaFoldDB" id="A0A502E2J8"/>
<sequence>MTIGVLAETAAGERRVALDPSAVERLTKAGRVVVVQAGAGASATFADSEYTDAGATLASREQIIATCSVIPVLRYPDADLAKALRPEQMIVGLLDPFTNMADIAELAGRGVITVALELLPRTLSRAQAMDALSSQSSAAGYRAGIVAAAAYTRYLPMMITAAGTATPAKGIVIGTGVAGLQAIATLKRLGAVVTGYDVRSASRGEVESLGAKFLTSSVAPGADNGGYARAMTEEEERTQQTELAAALVGFDIIITTAKVPGRKPPELVLETTLKNMRRGSVCVDLGSSDKGGNVAGSADNTTIVTAGGVTIIGAGELASDVPSSASHMFGRNIVAAIDALAPANDITIDESDEVHQNIVVSHDGAVTNAAVRKALGLDPLPVDRAPAKANAS</sequence>
<dbReference type="GO" id="GO:0008750">
    <property type="term" value="F:proton-translocating NAD(P)+ transhydrogenase activity"/>
    <property type="evidence" value="ECO:0007669"/>
    <property type="project" value="UniProtKB-EC"/>
</dbReference>
<dbReference type="SUPFAM" id="SSF51735">
    <property type="entry name" value="NAD(P)-binding Rossmann-fold domains"/>
    <property type="match status" value="1"/>
</dbReference>
<dbReference type="EC" id="7.1.1.1" evidence="2"/>
<evidence type="ECO:0000256" key="5">
    <source>
        <dbReference type="ARBA" id="ARBA00022967"/>
    </source>
</evidence>
<dbReference type="PANTHER" id="PTHR10160">
    <property type="entry name" value="NAD(P) TRANSHYDROGENASE"/>
    <property type="match status" value="1"/>
</dbReference>
<keyword evidence="11" id="KW-1185">Reference proteome</keyword>
<dbReference type="InterPro" id="IPR007698">
    <property type="entry name" value="AlaDH/PNT_NAD(H)-bd"/>
</dbReference>
<dbReference type="Pfam" id="PF05222">
    <property type="entry name" value="AlaDh_PNT_N"/>
    <property type="match status" value="1"/>
</dbReference>
<dbReference type="SUPFAM" id="SSF52283">
    <property type="entry name" value="Formate/glycerate dehydrogenase catalytic domain-like"/>
    <property type="match status" value="1"/>
</dbReference>
<dbReference type="Proteomes" id="UP000320095">
    <property type="component" value="Unassembled WGS sequence"/>
</dbReference>
<evidence type="ECO:0000256" key="7">
    <source>
        <dbReference type="ARBA" id="ARBA00048202"/>
    </source>
</evidence>
<proteinExistence type="predicted"/>
<evidence type="ECO:0000259" key="8">
    <source>
        <dbReference type="SMART" id="SM01002"/>
    </source>
</evidence>
<dbReference type="GO" id="GO:0050661">
    <property type="term" value="F:NADP binding"/>
    <property type="evidence" value="ECO:0007669"/>
    <property type="project" value="TreeGrafter"/>
</dbReference>
<keyword evidence="5" id="KW-1278">Translocase</keyword>
<dbReference type="GO" id="GO:0006740">
    <property type="term" value="P:NADPH regeneration"/>
    <property type="evidence" value="ECO:0007669"/>
    <property type="project" value="TreeGrafter"/>
</dbReference>
<dbReference type="EMBL" id="RCZG01000010">
    <property type="protein sequence ID" value="TPG32038.1"/>
    <property type="molecule type" value="Genomic_DNA"/>
</dbReference>
<dbReference type="SMART" id="SM01002">
    <property type="entry name" value="AlaDh_PNT_C"/>
    <property type="match status" value="1"/>
</dbReference>
<comment type="caution">
    <text evidence="10">The sequence shown here is derived from an EMBL/GenBank/DDBJ whole genome shotgun (WGS) entry which is preliminary data.</text>
</comment>
<evidence type="ECO:0000313" key="10">
    <source>
        <dbReference type="EMBL" id="TPG32038.1"/>
    </source>
</evidence>
<evidence type="ECO:0000256" key="2">
    <source>
        <dbReference type="ARBA" id="ARBA00012943"/>
    </source>
</evidence>
<dbReference type="InterPro" id="IPR007886">
    <property type="entry name" value="AlaDH/PNT_N"/>
</dbReference>
<comment type="function">
    <text evidence="1">The transhydrogenation between NADH and NADP is coupled to respiration and ATP hydrolysis and functions as a proton pump across the membrane.</text>
</comment>
<comment type="catalytic activity">
    <reaction evidence="7">
        <text>NAD(+) + NADPH + H(+)(in) = NADH + NADP(+) + H(+)(out)</text>
        <dbReference type="Rhea" id="RHEA:47992"/>
        <dbReference type="ChEBI" id="CHEBI:15378"/>
        <dbReference type="ChEBI" id="CHEBI:57540"/>
        <dbReference type="ChEBI" id="CHEBI:57783"/>
        <dbReference type="ChEBI" id="CHEBI:57945"/>
        <dbReference type="ChEBI" id="CHEBI:58349"/>
        <dbReference type="EC" id="7.1.1.1"/>
    </reaction>
</comment>
<dbReference type="SMART" id="SM01003">
    <property type="entry name" value="AlaDh_PNT_N"/>
    <property type="match status" value="1"/>
</dbReference>
<feature type="domain" description="Alanine dehydrogenase/pyridine nucleotide transhydrogenase NAD(H)-binding" evidence="8">
    <location>
        <begin position="148"/>
        <end position="313"/>
    </location>
</feature>
<gene>
    <name evidence="10" type="ORF">EAH80_21090</name>
</gene>
<evidence type="ECO:0000259" key="9">
    <source>
        <dbReference type="SMART" id="SM01003"/>
    </source>
</evidence>
<dbReference type="PANTHER" id="PTHR10160:SF19">
    <property type="entry name" value="PROTON-TRANSLOCATING NAD(P)(+) TRANSHYDROGENASE"/>
    <property type="match status" value="1"/>
</dbReference>
<keyword evidence="4" id="KW-0521">NADP</keyword>
<evidence type="ECO:0000256" key="1">
    <source>
        <dbReference type="ARBA" id="ARBA00003943"/>
    </source>
</evidence>
<keyword evidence="6" id="KW-0520">NAD</keyword>
<evidence type="ECO:0000256" key="3">
    <source>
        <dbReference type="ARBA" id="ARBA00022741"/>
    </source>
</evidence>
<dbReference type="GO" id="GO:0005886">
    <property type="term" value="C:plasma membrane"/>
    <property type="evidence" value="ECO:0007669"/>
    <property type="project" value="TreeGrafter"/>
</dbReference>